<accession>A0ABT0C2G7</accession>
<dbReference type="RefSeq" id="WP_243325522.1">
    <property type="nucleotide sequence ID" value="NZ_JAKZMM010000028.1"/>
</dbReference>
<dbReference type="Gene3D" id="3.30.2310.20">
    <property type="entry name" value="RelE-like"/>
    <property type="match status" value="1"/>
</dbReference>
<evidence type="ECO:0000313" key="2">
    <source>
        <dbReference type="EMBL" id="MCJ2381202.1"/>
    </source>
</evidence>
<dbReference type="EMBL" id="JAKZMM010000028">
    <property type="protein sequence ID" value="MCJ2381202.1"/>
    <property type="molecule type" value="Genomic_DNA"/>
</dbReference>
<dbReference type="InterPro" id="IPR007712">
    <property type="entry name" value="RelE/ParE_toxin"/>
</dbReference>
<keyword evidence="1" id="KW-1277">Toxin-antitoxin system</keyword>
<dbReference type="InterPro" id="IPR035093">
    <property type="entry name" value="RelE/ParE_toxin_dom_sf"/>
</dbReference>
<proteinExistence type="predicted"/>
<organism evidence="2 3">
    <name type="scientific">Parabacteroides faecalis</name>
    <dbReference type="NCBI Taxonomy" id="2924040"/>
    <lineage>
        <taxon>Bacteria</taxon>
        <taxon>Pseudomonadati</taxon>
        <taxon>Bacteroidota</taxon>
        <taxon>Bacteroidia</taxon>
        <taxon>Bacteroidales</taxon>
        <taxon>Tannerellaceae</taxon>
        <taxon>Parabacteroides</taxon>
    </lineage>
</organism>
<reference evidence="2 3" key="1">
    <citation type="submission" date="2022-03" db="EMBL/GenBank/DDBJ databases">
        <title>Parabacteroides sp. nov. isolated from swine feces.</title>
        <authorList>
            <person name="Bak J.E."/>
        </authorList>
    </citation>
    <scope>NUCLEOTIDE SEQUENCE [LARGE SCALE GENOMIC DNA]</scope>
    <source>
        <strain evidence="2 3">AGMB00274</strain>
    </source>
</reference>
<dbReference type="Proteomes" id="UP001165444">
    <property type="component" value="Unassembled WGS sequence"/>
</dbReference>
<sequence length="109" mass="12823">MKVIWQESVQHDIETAFLDGLVRFGEKVAKRFFAHIWDYDARLATFPYMGKVEYFLSGSSKEYRSLVVHNHCKLIYRVSEVEDTVYVVALWDTRRNPQDMDADLSAENE</sequence>
<keyword evidence="3" id="KW-1185">Reference proteome</keyword>
<comment type="caution">
    <text evidence="2">The sequence shown here is derived from an EMBL/GenBank/DDBJ whole genome shotgun (WGS) entry which is preliminary data.</text>
</comment>
<protein>
    <submittedName>
        <fullName evidence="2">Type II toxin-antitoxin system RelE/ParE family toxin</fullName>
    </submittedName>
</protein>
<name>A0ABT0C2G7_9BACT</name>
<dbReference type="Pfam" id="PF05016">
    <property type="entry name" value="ParE_toxin"/>
    <property type="match status" value="1"/>
</dbReference>
<gene>
    <name evidence="2" type="ORF">MUN53_11350</name>
</gene>
<evidence type="ECO:0000313" key="3">
    <source>
        <dbReference type="Proteomes" id="UP001165444"/>
    </source>
</evidence>
<evidence type="ECO:0000256" key="1">
    <source>
        <dbReference type="ARBA" id="ARBA00022649"/>
    </source>
</evidence>